<dbReference type="OrthoDB" id="184876at2759"/>
<dbReference type="SMART" id="SM00883">
    <property type="entry name" value="Cpn10"/>
    <property type="match status" value="1"/>
</dbReference>
<dbReference type="Pfam" id="PF00166">
    <property type="entry name" value="Cpn10"/>
    <property type="match status" value="1"/>
</dbReference>
<dbReference type="SUPFAM" id="SSF50129">
    <property type="entry name" value="GroES-like"/>
    <property type="match status" value="1"/>
</dbReference>
<proteinExistence type="inferred from homology"/>
<sequence>MASQQISSSGVGLFGGSSSNSCSIRVSSINGVRLLSTSTTTKKKKKTSFQRLVVKSDLKYSSAAQTKPQGAEVVATGEVPTLGESKVNISDKAGFQVLCLKHAGTKVNFNGSRHLILKDDDIIEIIENDEIRGLKLFIKDFLIKLSEADSKTAGGLLLAESIKGGQSVERSASVAFFNLTTEVTQLTLTAVILYGLQTINWGDVVYSIISLFRESKGTFNIRK</sequence>
<comment type="similarity">
    <text evidence="2">Belongs to the GroES chaperonin family.</text>
</comment>
<reference evidence="3 4" key="1">
    <citation type="journal article" date="2020" name="IScience">
        <title>Genome Sequencing of the Endangered Kingdonia uniflora (Circaeasteraceae, Ranunculales) Reveals Potential Mechanisms of Evolutionary Specialization.</title>
        <authorList>
            <person name="Sun Y."/>
            <person name="Deng T."/>
            <person name="Zhang A."/>
            <person name="Moore M.J."/>
            <person name="Landis J.B."/>
            <person name="Lin N."/>
            <person name="Zhang H."/>
            <person name="Zhang X."/>
            <person name="Huang J."/>
            <person name="Zhang X."/>
            <person name="Sun H."/>
            <person name="Wang H."/>
        </authorList>
    </citation>
    <scope>NUCLEOTIDE SEQUENCE [LARGE SCALE GENOMIC DNA]</scope>
    <source>
        <strain evidence="3">TB1705</strain>
        <tissue evidence="3">Leaf</tissue>
    </source>
</reference>
<dbReference type="GO" id="GO:0044183">
    <property type="term" value="F:protein folding chaperone"/>
    <property type="evidence" value="ECO:0007669"/>
    <property type="project" value="InterPro"/>
</dbReference>
<dbReference type="InterPro" id="IPR011032">
    <property type="entry name" value="GroES-like_sf"/>
</dbReference>
<dbReference type="EMBL" id="JACGCM010000767">
    <property type="protein sequence ID" value="KAF6166995.1"/>
    <property type="molecule type" value="Genomic_DNA"/>
</dbReference>
<evidence type="ECO:0000313" key="3">
    <source>
        <dbReference type="EMBL" id="KAF6166995.1"/>
    </source>
</evidence>
<comment type="caution">
    <text evidence="3">The sequence shown here is derived from an EMBL/GenBank/DDBJ whole genome shotgun (WGS) entry which is preliminary data.</text>
</comment>
<dbReference type="Proteomes" id="UP000541444">
    <property type="component" value="Unassembled WGS sequence"/>
</dbReference>
<dbReference type="Gene3D" id="2.30.33.40">
    <property type="entry name" value="GroES chaperonin"/>
    <property type="match status" value="1"/>
</dbReference>
<evidence type="ECO:0000256" key="1">
    <source>
        <dbReference type="ARBA" id="ARBA00023186"/>
    </source>
</evidence>
<evidence type="ECO:0000256" key="2">
    <source>
        <dbReference type="RuleBase" id="RU003479"/>
    </source>
</evidence>
<dbReference type="AlphaFoldDB" id="A0A7J7NIH7"/>
<keyword evidence="1 2" id="KW-0143">Chaperone</keyword>
<dbReference type="InterPro" id="IPR037124">
    <property type="entry name" value="Chaperonin_GroES_sf"/>
</dbReference>
<keyword evidence="4" id="KW-1185">Reference proteome</keyword>
<dbReference type="PRINTS" id="PR00297">
    <property type="entry name" value="CHAPERONIN10"/>
</dbReference>
<dbReference type="InterPro" id="IPR020818">
    <property type="entry name" value="Chaperonin_GroES"/>
</dbReference>
<dbReference type="GO" id="GO:0005524">
    <property type="term" value="F:ATP binding"/>
    <property type="evidence" value="ECO:0007669"/>
    <property type="project" value="InterPro"/>
</dbReference>
<gene>
    <name evidence="3" type="ORF">GIB67_030688</name>
</gene>
<evidence type="ECO:0000313" key="4">
    <source>
        <dbReference type="Proteomes" id="UP000541444"/>
    </source>
</evidence>
<name>A0A7J7NIH7_9MAGN</name>
<protein>
    <submittedName>
        <fullName evidence="3">Uncharacterized protein</fullName>
    </submittedName>
</protein>
<organism evidence="3 4">
    <name type="scientific">Kingdonia uniflora</name>
    <dbReference type="NCBI Taxonomy" id="39325"/>
    <lineage>
        <taxon>Eukaryota</taxon>
        <taxon>Viridiplantae</taxon>
        <taxon>Streptophyta</taxon>
        <taxon>Embryophyta</taxon>
        <taxon>Tracheophyta</taxon>
        <taxon>Spermatophyta</taxon>
        <taxon>Magnoliopsida</taxon>
        <taxon>Ranunculales</taxon>
        <taxon>Circaeasteraceae</taxon>
        <taxon>Kingdonia</taxon>
    </lineage>
</organism>
<accession>A0A7J7NIH7</accession>